<dbReference type="PANTHER" id="PTHR43130">
    <property type="entry name" value="ARAC-FAMILY TRANSCRIPTIONAL REGULATOR"/>
    <property type="match status" value="1"/>
</dbReference>
<dbReference type="AlphaFoldDB" id="A0A1N7QA17"/>
<name>A0A1N7QA17_9PROT</name>
<sequence>MITERTIVFVLYAQAVILDLAGPMQAFTIANEELARRGQPAHYRLLTAGMQDGAVTTSAGLRVLVDYAFDDPALADGCDTVLVVGGPGIDQAVLTAGFLDWLRQQERRVPRLGSVCSGAFALAEAGVLDGRPATTHWSRASELASRYPAIRVQSDRLHTYGHGAEDDAHVFTSAGITAGIDLALALIEDDLGPSMALAVARRLVMFLRRPGGQAQCSAFLAPDLERAPRLAGLLEWLPSVLGQSLTLEQMAEQAGMTPRTFSRVFAQQVGESPGRYLERLRVEAARQMVQSGTSSLAMVARCCGFGHPETLRRAFHRHLGVSPQDYAARFGLSRAG</sequence>
<dbReference type="InterPro" id="IPR009057">
    <property type="entry name" value="Homeodomain-like_sf"/>
</dbReference>
<dbReference type="InterPro" id="IPR029062">
    <property type="entry name" value="Class_I_gatase-like"/>
</dbReference>
<evidence type="ECO:0000256" key="1">
    <source>
        <dbReference type="ARBA" id="ARBA00023015"/>
    </source>
</evidence>
<dbReference type="InterPro" id="IPR018060">
    <property type="entry name" value="HTH_AraC"/>
</dbReference>
<gene>
    <name evidence="4" type="ORF">SAMN05421779_1135</name>
</gene>
<dbReference type="Pfam" id="PF12833">
    <property type="entry name" value="HTH_18"/>
    <property type="match status" value="1"/>
</dbReference>
<dbReference type="GO" id="GO:0043565">
    <property type="term" value="F:sequence-specific DNA binding"/>
    <property type="evidence" value="ECO:0007669"/>
    <property type="project" value="InterPro"/>
</dbReference>
<dbReference type="PANTHER" id="PTHR43130:SF3">
    <property type="entry name" value="HTH-TYPE TRANSCRIPTIONAL REGULATOR RV1931C"/>
    <property type="match status" value="1"/>
</dbReference>
<dbReference type="OrthoDB" id="9793422at2"/>
<organism evidence="4 5">
    <name type="scientific">Insolitispirillum peregrinum</name>
    <dbReference type="NCBI Taxonomy" id="80876"/>
    <lineage>
        <taxon>Bacteria</taxon>
        <taxon>Pseudomonadati</taxon>
        <taxon>Pseudomonadota</taxon>
        <taxon>Alphaproteobacteria</taxon>
        <taxon>Rhodospirillales</taxon>
        <taxon>Novispirillaceae</taxon>
        <taxon>Insolitispirillum</taxon>
    </lineage>
</organism>
<dbReference type="Gene3D" id="3.40.50.880">
    <property type="match status" value="1"/>
</dbReference>
<dbReference type="Gene3D" id="1.10.10.60">
    <property type="entry name" value="Homeodomain-like"/>
    <property type="match status" value="2"/>
</dbReference>
<dbReference type="SUPFAM" id="SSF46689">
    <property type="entry name" value="Homeodomain-like"/>
    <property type="match status" value="2"/>
</dbReference>
<evidence type="ECO:0000256" key="2">
    <source>
        <dbReference type="ARBA" id="ARBA00023163"/>
    </source>
</evidence>
<evidence type="ECO:0000313" key="5">
    <source>
        <dbReference type="Proteomes" id="UP000185678"/>
    </source>
</evidence>
<keyword evidence="1" id="KW-0805">Transcription regulation</keyword>
<dbReference type="STRING" id="80876.SAMN05421779_1135"/>
<dbReference type="CDD" id="cd03137">
    <property type="entry name" value="GATase1_AraC_1"/>
    <property type="match status" value="1"/>
</dbReference>
<dbReference type="SMART" id="SM00342">
    <property type="entry name" value="HTH_ARAC"/>
    <property type="match status" value="1"/>
</dbReference>
<dbReference type="Pfam" id="PF01965">
    <property type="entry name" value="DJ-1_PfpI"/>
    <property type="match status" value="1"/>
</dbReference>
<dbReference type="RefSeq" id="WP_076402118.1">
    <property type="nucleotide sequence ID" value="NZ_FTOA01000013.1"/>
</dbReference>
<protein>
    <submittedName>
        <fullName evidence="4">Transcriptional regulator, AraC family with amidase-like domain</fullName>
    </submittedName>
</protein>
<feature type="domain" description="HTH araC/xylS-type" evidence="3">
    <location>
        <begin position="231"/>
        <end position="329"/>
    </location>
</feature>
<dbReference type="GO" id="GO:0003700">
    <property type="term" value="F:DNA-binding transcription factor activity"/>
    <property type="evidence" value="ECO:0007669"/>
    <property type="project" value="InterPro"/>
</dbReference>
<evidence type="ECO:0000259" key="3">
    <source>
        <dbReference type="PROSITE" id="PS01124"/>
    </source>
</evidence>
<dbReference type="PROSITE" id="PS01124">
    <property type="entry name" value="HTH_ARAC_FAMILY_2"/>
    <property type="match status" value="1"/>
</dbReference>
<dbReference type="EMBL" id="FTOA01000013">
    <property type="protein sequence ID" value="SIT19634.1"/>
    <property type="molecule type" value="Genomic_DNA"/>
</dbReference>
<dbReference type="SUPFAM" id="SSF52317">
    <property type="entry name" value="Class I glutamine amidotransferase-like"/>
    <property type="match status" value="1"/>
</dbReference>
<reference evidence="4 5" key="1">
    <citation type="submission" date="2017-01" db="EMBL/GenBank/DDBJ databases">
        <authorList>
            <person name="Mah S.A."/>
            <person name="Swanson W.J."/>
            <person name="Moy G.W."/>
            <person name="Vacquier V.D."/>
        </authorList>
    </citation>
    <scope>NUCLEOTIDE SEQUENCE [LARGE SCALE GENOMIC DNA]</scope>
    <source>
        <strain evidence="4 5">DSM 11589</strain>
    </source>
</reference>
<evidence type="ECO:0000313" key="4">
    <source>
        <dbReference type="EMBL" id="SIT19634.1"/>
    </source>
</evidence>
<proteinExistence type="predicted"/>
<accession>A0A1N7QA17</accession>
<dbReference type="InterPro" id="IPR052158">
    <property type="entry name" value="INH-QAR"/>
</dbReference>
<dbReference type="InterPro" id="IPR002818">
    <property type="entry name" value="DJ-1/PfpI"/>
</dbReference>
<keyword evidence="2" id="KW-0804">Transcription</keyword>
<dbReference type="Proteomes" id="UP000185678">
    <property type="component" value="Unassembled WGS sequence"/>
</dbReference>
<keyword evidence="5" id="KW-1185">Reference proteome</keyword>